<feature type="transmembrane region" description="Helical" evidence="4">
    <location>
        <begin position="425"/>
        <end position="444"/>
    </location>
</feature>
<protein>
    <submittedName>
        <fullName evidence="6">MFS general substrate transporter</fullName>
    </submittedName>
</protein>
<feature type="transmembrane region" description="Helical" evidence="4">
    <location>
        <begin position="464"/>
        <end position="487"/>
    </location>
</feature>
<keyword evidence="7" id="KW-1185">Reference proteome</keyword>
<dbReference type="InterPro" id="IPR011701">
    <property type="entry name" value="MFS"/>
</dbReference>
<dbReference type="PANTHER" id="PTHR43702">
    <property type="entry name" value="L-FUCOSE-PROTON SYMPORTER"/>
    <property type="match status" value="1"/>
</dbReference>
<evidence type="ECO:0000256" key="4">
    <source>
        <dbReference type="SAM" id="Phobius"/>
    </source>
</evidence>
<dbReference type="EMBL" id="KZ613847">
    <property type="protein sequence ID" value="PMD57422.1"/>
    <property type="molecule type" value="Genomic_DNA"/>
</dbReference>
<feature type="compositionally biased region" description="Basic and acidic residues" evidence="3">
    <location>
        <begin position="893"/>
        <end position="906"/>
    </location>
</feature>
<dbReference type="Proteomes" id="UP000235371">
    <property type="component" value="Unassembled WGS sequence"/>
</dbReference>
<dbReference type="InterPro" id="IPR050375">
    <property type="entry name" value="MFS_TsgA-like"/>
</dbReference>
<dbReference type="InterPro" id="IPR036259">
    <property type="entry name" value="MFS_trans_sf"/>
</dbReference>
<name>A0A2J6T330_9HELO</name>
<dbReference type="GeneID" id="36595187"/>
<evidence type="ECO:0000259" key="5">
    <source>
        <dbReference type="Pfam" id="PF20684"/>
    </source>
</evidence>
<dbReference type="PANTHER" id="PTHR43702:SF13">
    <property type="entry name" value="MONOSACCHARIDE TRANSPORTER, PUTATIVE (AFU_ORTHOLOGUE AFUA_4G06630)-RELATED"/>
    <property type="match status" value="1"/>
</dbReference>
<dbReference type="Gene3D" id="1.20.1250.20">
    <property type="entry name" value="MFS general substrate transporter like domains"/>
    <property type="match status" value="2"/>
</dbReference>
<feature type="transmembrane region" description="Helical" evidence="4">
    <location>
        <begin position="169"/>
        <end position="197"/>
    </location>
</feature>
<dbReference type="Pfam" id="PF20684">
    <property type="entry name" value="Fung_rhodopsin"/>
    <property type="match status" value="1"/>
</dbReference>
<feature type="transmembrane region" description="Helical" evidence="4">
    <location>
        <begin position="591"/>
        <end position="610"/>
    </location>
</feature>
<proteinExistence type="predicted"/>
<feature type="transmembrane region" description="Helical" evidence="4">
    <location>
        <begin position="777"/>
        <end position="796"/>
    </location>
</feature>
<dbReference type="GO" id="GO:0005886">
    <property type="term" value="C:plasma membrane"/>
    <property type="evidence" value="ECO:0007669"/>
    <property type="project" value="UniProtKB-SubCell"/>
</dbReference>
<keyword evidence="2" id="KW-1003">Cell membrane</keyword>
<feature type="region of interest" description="Disordered" evidence="3">
    <location>
        <begin position="293"/>
        <end position="316"/>
    </location>
</feature>
<reference evidence="6 7" key="1">
    <citation type="submission" date="2016-04" db="EMBL/GenBank/DDBJ databases">
        <title>A degradative enzymes factory behind the ericoid mycorrhizal symbiosis.</title>
        <authorList>
            <consortium name="DOE Joint Genome Institute"/>
            <person name="Martino E."/>
            <person name="Morin E."/>
            <person name="Grelet G."/>
            <person name="Kuo A."/>
            <person name="Kohler A."/>
            <person name="Daghino S."/>
            <person name="Barry K."/>
            <person name="Choi C."/>
            <person name="Cichocki N."/>
            <person name="Clum A."/>
            <person name="Copeland A."/>
            <person name="Hainaut M."/>
            <person name="Haridas S."/>
            <person name="Labutti K."/>
            <person name="Lindquist E."/>
            <person name="Lipzen A."/>
            <person name="Khouja H.-R."/>
            <person name="Murat C."/>
            <person name="Ohm R."/>
            <person name="Olson A."/>
            <person name="Spatafora J."/>
            <person name="Veneault-Fourrey C."/>
            <person name="Henrissat B."/>
            <person name="Grigoriev I."/>
            <person name="Martin F."/>
            <person name="Perotto S."/>
        </authorList>
    </citation>
    <scope>NUCLEOTIDE SEQUENCE [LARGE SCALE GENOMIC DNA]</scope>
    <source>
        <strain evidence="6 7">E</strain>
    </source>
</reference>
<feature type="compositionally biased region" description="Basic and acidic residues" evidence="3">
    <location>
        <begin position="852"/>
        <end position="868"/>
    </location>
</feature>
<feature type="transmembrane region" description="Helical" evidence="4">
    <location>
        <begin position="47"/>
        <end position="64"/>
    </location>
</feature>
<keyword evidence="4" id="KW-0812">Transmembrane</keyword>
<keyword evidence="4" id="KW-0472">Membrane</keyword>
<feature type="transmembrane region" description="Helical" evidence="4">
    <location>
        <begin position="693"/>
        <end position="713"/>
    </location>
</feature>
<feature type="transmembrane region" description="Helical" evidence="4">
    <location>
        <begin position="808"/>
        <end position="828"/>
    </location>
</feature>
<feature type="transmembrane region" description="Helical" evidence="4">
    <location>
        <begin position="745"/>
        <end position="765"/>
    </location>
</feature>
<feature type="transmembrane region" description="Helical" evidence="4">
    <location>
        <begin position="12"/>
        <end position="35"/>
    </location>
</feature>
<dbReference type="SUPFAM" id="SSF103473">
    <property type="entry name" value="MFS general substrate transporter"/>
    <property type="match status" value="1"/>
</dbReference>
<evidence type="ECO:0000256" key="3">
    <source>
        <dbReference type="SAM" id="MobiDB-lite"/>
    </source>
</evidence>
<dbReference type="OrthoDB" id="546893at2759"/>
<feature type="region of interest" description="Disordered" evidence="3">
    <location>
        <begin position="848"/>
        <end position="923"/>
    </location>
</feature>
<dbReference type="STRING" id="1095630.A0A2J6T330"/>
<feature type="transmembrane region" description="Helical" evidence="4">
    <location>
        <begin position="251"/>
        <end position="275"/>
    </location>
</feature>
<feature type="transmembrane region" description="Helical" evidence="4">
    <location>
        <begin position="126"/>
        <end position="149"/>
    </location>
</feature>
<feature type="transmembrane region" description="Helical" evidence="4">
    <location>
        <begin position="494"/>
        <end position="511"/>
    </location>
</feature>
<feature type="transmembrane region" description="Helical" evidence="4">
    <location>
        <begin position="209"/>
        <end position="231"/>
    </location>
</feature>
<dbReference type="InterPro" id="IPR049326">
    <property type="entry name" value="Rhodopsin_dom_fungi"/>
</dbReference>
<comment type="subcellular location">
    <subcellularLocation>
        <location evidence="1">Cell inner membrane</location>
        <topology evidence="1">Multi-pass membrane protein</topology>
    </subcellularLocation>
</comment>
<organism evidence="6 7">
    <name type="scientific">Hyaloscypha bicolor E</name>
    <dbReference type="NCBI Taxonomy" id="1095630"/>
    <lineage>
        <taxon>Eukaryota</taxon>
        <taxon>Fungi</taxon>
        <taxon>Dikarya</taxon>
        <taxon>Ascomycota</taxon>
        <taxon>Pezizomycotina</taxon>
        <taxon>Leotiomycetes</taxon>
        <taxon>Helotiales</taxon>
        <taxon>Hyaloscyphaceae</taxon>
        <taxon>Hyaloscypha</taxon>
        <taxon>Hyaloscypha bicolor</taxon>
    </lineage>
</organism>
<feature type="transmembrane region" description="Helical" evidence="4">
    <location>
        <begin position="720"/>
        <end position="739"/>
    </location>
</feature>
<sequence>MASFGGNHSNGQVVFVVTTTTFVLASVFVTARIISRFAILRSRAVDDWVMIVAWVIAFGLSFSIDYGTSKGLGRHDVDIPTEWLSALRKSEYAFTILYNPALMATKTSILIFYLRMSRNTQKLLRIASYATLAVVNIAGVVLTFLNVFQCSPVSAAYDLLRTNSNSTCISIVTLYLASAPVNIITDLAILVLPIPVLTGMRLPQRQKTVLVVTFTLGIFVTIVDVVRIYYLQQAADHSEVAHTRLGSGTDFAYNASIALMWSAVEVNVGIICACIPTLKPLIKRILPSMITDRTRTNSGTDKETSFSSPVRDDSNDVPHRIESIEIATGIQPLPQAQPGGDSEQQINMMNFLTTPADVGRSKQQQEMDMMDFLTTPDMDPSMIRRTQTQPTINRTNTAATDNSVYFGFVNMKRPRSMLKTKGMESFKYCAMVTILFFLWGFSYGLLNTLNFEISTIANQSTSQFLGLTTAYFGAYFFGAMTVGQVVLRRWGFKATFICGLCIYGTGTLMFWPSAVLLSFPGFIISNFVVGFGLSVLETAANPFLALCGPSEHAEFRLLLAQGVQAISSILSQLLAEKVLFSRVASLIDVQWTYLSVALFTVILALFFYYMPLPEASDTDLQQQSEDLGIYRSQTVSFSFVKTKLPLIYTTLALAIAAQWAYVGAQEAMSAWFGQLLSTTTPVSGHLTLSMDNYVLVGHTTFAVGRFLFAPLCLIIAPRILLTFILLGCLIFSTLTFALSLNANGIAGPALVFFFFEGPVFPMVYAMGIRGLGRRTKVGAVYITAATSGGGAFQFVMWAVQQVDHKSVKYSYCVIVALFAFSLLFPAYLNLVPGARHQVDPAKLTDLLGASRRGSEGGDGGDDRPDTPVRRMSRKFSVIFSKISPGGHGNGARESQEVGIVEHRERQSWGTQGTGDGLHSPRSP</sequence>
<gene>
    <name evidence="6" type="ORF">K444DRAFT_665771</name>
</gene>
<feature type="transmembrane region" description="Helical" evidence="4">
    <location>
        <begin position="92"/>
        <end position="114"/>
    </location>
</feature>
<dbReference type="RefSeq" id="XP_024734326.1">
    <property type="nucleotide sequence ID" value="XM_024887111.1"/>
</dbReference>
<evidence type="ECO:0000313" key="7">
    <source>
        <dbReference type="Proteomes" id="UP000235371"/>
    </source>
</evidence>
<dbReference type="InParanoid" id="A0A2J6T330"/>
<dbReference type="Pfam" id="PF07690">
    <property type="entry name" value="MFS_1"/>
    <property type="match status" value="1"/>
</dbReference>
<evidence type="ECO:0000256" key="1">
    <source>
        <dbReference type="ARBA" id="ARBA00004429"/>
    </source>
</evidence>
<evidence type="ECO:0000256" key="2">
    <source>
        <dbReference type="ARBA" id="ARBA00022475"/>
    </source>
</evidence>
<evidence type="ECO:0000313" key="6">
    <source>
        <dbReference type="EMBL" id="PMD57422.1"/>
    </source>
</evidence>
<feature type="domain" description="Rhodopsin" evidence="5">
    <location>
        <begin position="31"/>
        <end position="284"/>
    </location>
</feature>
<dbReference type="GO" id="GO:0022857">
    <property type="term" value="F:transmembrane transporter activity"/>
    <property type="evidence" value="ECO:0007669"/>
    <property type="project" value="InterPro"/>
</dbReference>
<keyword evidence="4" id="KW-1133">Transmembrane helix</keyword>
<accession>A0A2J6T330</accession>
<feature type="transmembrane region" description="Helical" evidence="4">
    <location>
        <begin position="646"/>
        <end position="664"/>
    </location>
</feature>
<dbReference type="AlphaFoldDB" id="A0A2J6T330"/>